<gene>
    <name evidence="2" type="ORF">NDU88_002386</name>
</gene>
<name>A0AAV7VB15_PLEWA</name>
<keyword evidence="3" id="KW-1185">Reference proteome</keyword>
<dbReference type="AlphaFoldDB" id="A0AAV7VB15"/>
<dbReference type="Proteomes" id="UP001066276">
    <property type="component" value="Chromosome 2_1"/>
</dbReference>
<protein>
    <submittedName>
        <fullName evidence="2">Uncharacterized protein</fullName>
    </submittedName>
</protein>
<evidence type="ECO:0000313" key="3">
    <source>
        <dbReference type="Proteomes" id="UP001066276"/>
    </source>
</evidence>
<reference evidence="2" key="1">
    <citation type="journal article" date="2022" name="bioRxiv">
        <title>Sequencing and chromosome-scale assembly of the giantPleurodeles waltlgenome.</title>
        <authorList>
            <person name="Brown T."/>
            <person name="Elewa A."/>
            <person name="Iarovenko S."/>
            <person name="Subramanian E."/>
            <person name="Araus A.J."/>
            <person name="Petzold A."/>
            <person name="Susuki M."/>
            <person name="Suzuki K.-i.T."/>
            <person name="Hayashi T."/>
            <person name="Toyoda A."/>
            <person name="Oliveira C."/>
            <person name="Osipova E."/>
            <person name="Leigh N.D."/>
            <person name="Simon A."/>
            <person name="Yun M.H."/>
        </authorList>
    </citation>
    <scope>NUCLEOTIDE SEQUENCE</scope>
    <source>
        <strain evidence="2">20211129_DDA</strain>
        <tissue evidence="2">Liver</tissue>
    </source>
</reference>
<evidence type="ECO:0000256" key="1">
    <source>
        <dbReference type="SAM" id="MobiDB-lite"/>
    </source>
</evidence>
<comment type="caution">
    <text evidence="2">The sequence shown here is derived from an EMBL/GenBank/DDBJ whole genome shotgun (WGS) entry which is preliminary data.</text>
</comment>
<dbReference type="EMBL" id="JANPWB010000003">
    <property type="protein sequence ID" value="KAJ1198547.1"/>
    <property type="molecule type" value="Genomic_DNA"/>
</dbReference>
<feature type="region of interest" description="Disordered" evidence="1">
    <location>
        <begin position="1"/>
        <end position="30"/>
    </location>
</feature>
<sequence length="102" mass="11479">MEAPPLPVTQHTSRSPHLISRQERTAPKLRIRIRQAGSGRTWSLPLTPLRNHRKQKSTTTDNALSIHSACMLPKEVRIIDFCNKITSGVSRSSRKHVYAAIS</sequence>
<proteinExistence type="predicted"/>
<evidence type="ECO:0000313" key="2">
    <source>
        <dbReference type="EMBL" id="KAJ1198547.1"/>
    </source>
</evidence>
<accession>A0AAV7VB15</accession>
<organism evidence="2 3">
    <name type="scientific">Pleurodeles waltl</name>
    <name type="common">Iberian ribbed newt</name>
    <dbReference type="NCBI Taxonomy" id="8319"/>
    <lineage>
        <taxon>Eukaryota</taxon>
        <taxon>Metazoa</taxon>
        <taxon>Chordata</taxon>
        <taxon>Craniata</taxon>
        <taxon>Vertebrata</taxon>
        <taxon>Euteleostomi</taxon>
        <taxon>Amphibia</taxon>
        <taxon>Batrachia</taxon>
        <taxon>Caudata</taxon>
        <taxon>Salamandroidea</taxon>
        <taxon>Salamandridae</taxon>
        <taxon>Pleurodelinae</taxon>
        <taxon>Pleurodeles</taxon>
    </lineage>
</organism>